<keyword evidence="6 15" id="KW-0812">Transmembrane</keyword>
<evidence type="ECO:0000256" key="4">
    <source>
        <dbReference type="ARBA" id="ARBA00010617"/>
    </source>
</evidence>
<evidence type="ECO:0000256" key="11">
    <source>
        <dbReference type="ARBA" id="ARBA00023033"/>
    </source>
</evidence>
<sequence length="519" mass="57249">MTSNSYSFPLGIFILGASFLFWKNVQRKWSTAEKLPMPYSKQTSWIWGHELEIFQHQASEIYIKWAASVGLVYRIKAALFQSDIVVVGDNSAAQHIFQNSTTHVKSPAFRRVIERLIGRGSYQRRLLAPAFTSSAVEAMADDIFYCVDKMTQNLLSTLRGTGRTNGHVVDIVPVISACTLDIIGRVGFGHDFEDGKSTEARAITSAWHKDVAISRTFVGFIAPILINVFPWIMNLPIPAFQDAVSRQVIHKLAGKLISDSAQNTNLLHGHDILSILVNGSHNLTENSEARLTTTELLDNLYRMVGHETTAATIEFLLLQLARNPSIQDKLRHELGTVASLDYNSIVAFEYLNAVVKEGLRLHPAGPPTERVALQDDVIPLSQTIRTEGGEIVSSFVVKAGQVFRIPWALLNVNKQVWGNNGDQFIPERWIEPGGVPSIDKLPHGPWGGVSSFSDGPRSCIGYRLGVLELKIAIAVLVRSFEFEPTEAKITQSIFPTLQPFADGKGGSMPLKLVSLAPGL</sequence>
<evidence type="ECO:0000256" key="1">
    <source>
        <dbReference type="ARBA" id="ARBA00001971"/>
    </source>
</evidence>
<proteinExistence type="inferred from homology"/>
<evidence type="ECO:0000256" key="12">
    <source>
        <dbReference type="ARBA" id="ARBA00023136"/>
    </source>
</evidence>
<reference evidence="16" key="1">
    <citation type="submission" date="2020-11" db="EMBL/GenBank/DDBJ databases">
        <authorList>
            <consortium name="DOE Joint Genome Institute"/>
            <person name="Ahrendt S."/>
            <person name="Riley R."/>
            <person name="Andreopoulos W."/>
            <person name="Labutti K."/>
            <person name="Pangilinan J."/>
            <person name="Ruiz-Duenas F.J."/>
            <person name="Barrasa J.M."/>
            <person name="Sanchez-Garcia M."/>
            <person name="Camarero S."/>
            <person name="Miyauchi S."/>
            <person name="Serrano A."/>
            <person name="Linde D."/>
            <person name="Babiker R."/>
            <person name="Drula E."/>
            <person name="Ayuso-Fernandez I."/>
            <person name="Pacheco R."/>
            <person name="Padilla G."/>
            <person name="Ferreira P."/>
            <person name="Barriuso J."/>
            <person name="Kellner H."/>
            <person name="Castanera R."/>
            <person name="Alfaro M."/>
            <person name="Ramirez L."/>
            <person name="Pisabarro A.G."/>
            <person name="Kuo A."/>
            <person name="Tritt A."/>
            <person name="Lipzen A."/>
            <person name="He G."/>
            <person name="Yan M."/>
            <person name="Ng V."/>
            <person name="Cullen D."/>
            <person name="Martin F."/>
            <person name="Rosso M.-N."/>
            <person name="Henrissat B."/>
            <person name="Hibbett D."/>
            <person name="Martinez A.T."/>
            <person name="Grigoriev I.V."/>
        </authorList>
    </citation>
    <scope>NUCLEOTIDE SEQUENCE</scope>
    <source>
        <strain evidence="16">AH 40177</strain>
    </source>
</reference>
<evidence type="ECO:0000256" key="5">
    <source>
        <dbReference type="ARBA" id="ARBA00022617"/>
    </source>
</evidence>
<evidence type="ECO:0000256" key="3">
    <source>
        <dbReference type="ARBA" id="ARBA00004721"/>
    </source>
</evidence>
<dbReference type="SUPFAM" id="SSF48264">
    <property type="entry name" value="Cytochrome P450"/>
    <property type="match status" value="1"/>
</dbReference>
<evidence type="ECO:0000313" key="17">
    <source>
        <dbReference type="Proteomes" id="UP000772434"/>
    </source>
</evidence>
<dbReference type="AlphaFoldDB" id="A0A9P5Q7Z6"/>
<dbReference type="InterPro" id="IPR050121">
    <property type="entry name" value="Cytochrome_P450_monoxygenase"/>
</dbReference>
<evidence type="ECO:0000256" key="10">
    <source>
        <dbReference type="ARBA" id="ARBA00023004"/>
    </source>
</evidence>
<keyword evidence="5 13" id="KW-0349">Heme</keyword>
<keyword evidence="11 14" id="KW-0503">Monooxygenase</keyword>
<protein>
    <submittedName>
        <fullName evidence="16">Cytochrome P450</fullName>
    </submittedName>
</protein>
<organism evidence="16 17">
    <name type="scientific">Rhodocollybia butyracea</name>
    <dbReference type="NCBI Taxonomy" id="206335"/>
    <lineage>
        <taxon>Eukaryota</taxon>
        <taxon>Fungi</taxon>
        <taxon>Dikarya</taxon>
        <taxon>Basidiomycota</taxon>
        <taxon>Agaricomycotina</taxon>
        <taxon>Agaricomycetes</taxon>
        <taxon>Agaricomycetidae</taxon>
        <taxon>Agaricales</taxon>
        <taxon>Marasmiineae</taxon>
        <taxon>Omphalotaceae</taxon>
        <taxon>Rhodocollybia</taxon>
    </lineage>
</organism>
<keyword evidence="9 14" id="KW-0560">Oxidoreductase</keyword>
<gene>
    <name evidence="16" type="ORF">BDP27DRAFT_1311979</name>
</gene>
<dbReference type="InterPro" id="IPR001128">
    <property type="entry name" value="Cyt_P450"/>
</dbReference>
<evidence type="ECO:0000256" key="14">
    <source>
        <dbReference type="RuleBase" id="RU000461"/>
    </source>
</evidence>
<dbReference type="GO" id="GO:0016705">
    <property type="term" value="F:oxidoreductase activity, acting on paired donors, with incorporation or reduction of molecular oxygen"/>
    <property type="evidence" value="ECO:0007669"/>
    <property type="project" value="InterPro"/>
</dbReference>
<evidence type="ECO:0000256" key="13">
    <source>
        <dbReference type="PIRSR" id="PIRSR602401-1"/>
    </source>
</evidence>
<comment type="pathway">
    <text evidence="3">Secondary metabolite biosynthesis; terpenoid biosynthesis.</text>
</comment>
<evidence type="ECO:0000256" key="2">
    <source>
        <dbReference type="ARBA" id="ARBA00004370"/>
    </source>
</evidence>
<evidence type="ECO:0000256" key="8">
    <source>
        <dbReference type="ARBA" id="ARBA00022989"/>
    </source>
</evidence>
<dbReference type="EMBL" id="JADNRY010000004">
    <property type="protein sequence ID" value="KAF9077198.1"/>
    <property type="molecule type" value="Genomic_DNA"/>
</dbReference>
<dbReference type="Gene3D" id="1.10.630.10">
    <property type="entry name" value="Cytochrome P450"/>
    <property type="match status" value="1"/>
</dbReference>
<feature type="transmembrane region" description="Helical" evidence="15">
    <location>
        <begin position="217"/>
        <end position="237"/>
    </location>
</feature>
<keyword evidence="12 15" id="KW-0472">Membrane</keyword>
<accession>A0A9P5Q7Z6</accession>
<evidence type="ECO:0000313" key="16">
    <source>
        <dbReference type="EMBL" id="KAF9077198.1"/>
    </source>
</evidence>
<evidence type="ECO:0000256" key="7">
    <source>
        <dbReference type="ARBA" id="ARBA00022723"/>
    </source>
</evidence>
<evidence type="ECO:0000256" key="6">
    <source>
        <dbReference type="ARBA" id="ARBA00022692"/>
    </source>
</evidence>
<keyword evidence="17" id="KW-1185">Reference proteome</keyword>
<keyword evidence="10 13" id="KW-0408">Iron</keyword>
<dbReference type="Proteomes" id="UP000772434">
    <property type="component" value="Unassembled WGS sequence"/>
</dbReference>
<feature type="binding site" description="axial binding residue" evidence="13">
    <location>
        <position position="459"/>
    </location>
    <ligand>
        <name>heme</name>
        <dbReference type="ChEBI" id="CHEBI:30413"/>
    </ligand>
    <ligandPart>
        <name>Fe</name>
        <dbReference type="ChEBI" id="CHEBI:18248"/>
    </ligandPart>
</feature>
<dbReference type="GO" id="GO:0016020">
    <property type="term" value="C:membrane"/>
    <property type="evidence" value="ECO:0007669"/>
    <property type="project" value="UniProtKB-SubCell"/>
</dbReference>
<evidence type="ECO:0000256" key="15">
    <source>
        <dbReference type="SAM" id="Phobius"/>
    </source>
</evidence>
<dbReference type="GO" id="GO:0005506">
    <property type="term" value="F:iron ion binding"/>
    <property type="evidence" value="ECO:0007669"/>
    <property type="project" value="InterPro"/>
</dbReference>
<comment type="cofactor">
    <cofactor evidence="1 13">
        <name>heme</name>
        <dbReference type="ChEBI" id="CHEBI:30413"/>
    </cofactor>
</comment>
<dbReference type="OrthoDB" id="1470350at2759"/>
<dbReference type="PRINTS" id="PR00463">
    <property type="entry name" value="EP450I"/>
</dbReference>
<keyword evidence="7 13" id="KW-0479">Metal-binding</keyword>
<dbReference type="PROSITE" id="PS00086">
    <property type="entry name" value="CYTOCHROME_P450"/>
    <property type="match status" value="1"/>
</dbReference>
<keyword evidence="8 15" id="KW-1133">Transmembrane helix</keyword>
<dbReference type="InterPro" id="IPR002401">
    <property type="entry name" value="Cyt_P450_E_grp-I"/>
</dbReference>
<dbReference type="GO" id="GO:0020037">
    <property type="term" value="F:heme binding"/>
    <property type="evidence" value="ECO:0007669"/>
    <property type="project" value="InterPro"/>
</dbReference>
<comment type="caution">
    <text evidence="16">The sequence shown here is derived from an EMBL/GenBank/DDBJ whole genome shotgun (WGS) entry which is preliminary data.</text>
</comment>
<evidence type="ECO:0000256" key="9">
    <source>
        <dbReference type="ARBA" id="ARBA00023002"/>
    </source>
</evidence>
<dbReference type="InterPro" id="IPR017972">
    <property type="entry name" value="Cyt_P450_CS"/>
</dbReference>
<dbReference type="PRINTS" id="PR00385">
    <property type="entry name" value="P450"/>
</dbReference>
<comment type="similarity">
    <text evidence="4 14">Belongs to the cytochrome P450 family.</text>
</comment>
<dbReference type="Pfam" id="PF00067">
    <property type="entry name" value="p450"/>
    <property type="match status" value="1"/>
</dbReference>
<feature type="transmembrane region" description="Helical" evidence="15">
    <location>
        <begin position="6"/>
        <end position="25"/>
    </location>
</feature>
<dbReference type="GO" id="GO:0004497">
    <property type="term" value="F:monooxygenase activity"/>
    <property type="evidence" value="ECO:0007669"/>
    <property type="project" value="UniProtKB-KW"/>
</dbReference>
<dbReference type="PANTHER" id="PTHR24305:SF166">
    <property type="entry name" value="CYTOCHROME P450 12A4, MITOCHONDRIAL-RELATED"/>
    <property type="match status" value="1"/>
</dbReference>
<dbReference type="PANTHER" id="PTHR24305">
    <property type="entry name" value="CYTOCHROME P450"/>
    <property type="match status" value="1"/>
</dbReference>
<dbReference type="InterPro" id="IPR036396">
    <property type="entry name" value="Cyt_P450_sf"/>
</dbReference>
<name>A0A9P5Q7Z6_9AGAR</name>
<comment type="subcellular location">
    <subcellularLocation>
        <location evidence="2">Membrane</location>
    </subcellularLocation>
</comment>